<evidence type="ECO:0000313" key="2">
    <source>
        <dbReference type="Proteomes" id="UP001458880"/>
    </source>
</evidence>
<evidence type="ECO:0008006" key="3">
    <source>
        <dbReference type="Google" id="ProtNLM"/>
    </source>
</evidence>
<organism evidence="1 2">
    <name type="scientific">Popillia japonica</name>
    <name type="common">Japanese beetle</name>
    <dbReference type="NCBI Taxonomy" id="7064"/>
    <lineage>
        <taxon>Eukaryota</taxon>
        <taxon>Metazoa</taxon>
        <taxon>Ecdysozoa</taxon>
        <taxon>Arthropoda</taxon>
        <taxon>Hexapoda</taxon>
        <taxon>Insecta</taxon>
        <taxon>Pterygota</taxon>
        <taxon>Neoptera</taxon>
        <taxon>Endopterygota</taxon>
        <taxon>Coleoptera</taxon>
        <taxon>Polyphaga</taxon>
        <taxon>Scarabaeiformia</taxon>
        <taxon>Scarabaeidae</taxon>
        <taxon>Rutelinae</taxon>
        <taxon>Popillia</taxon>
    </lineage>
</organism>
<dbReference type="Gene3D" id="1.10.100.10">
    <property type="entry name" value="Insulin-like"/>
    <property type="match status" value="1"/>
</dbReference>
<dbReference type="Proteomes" id="UP001458880">
    <property type="component" value="Unassembled WGS sequence"/>
</dbReference>
<proteinExistence type="predicted"/>
<name>A0AAW1IBA4_POPJA</name>
<dbReference type="EMBL" id="JASPKY010000680">
    <property type="protein sequence ID" value="KAK9686870.1"/>
    <property type="molecule type" value="Genomic_DNA"/>
</dbReference>
<sequence>MPIVLELAARNQLFERLTLFRRIAVEIFTKFSMELRAIFTMYISCVMLANTQENIHAMKHICARELPQTFRKYSCIYNQPSSTDPPTKRYEGLVRECCDNQCSEYYLITTYCKNSTIHSMPRRPLVQNGIQKDDNDNLLNQITQNKEDDEEVIKDEITNNMLVKGKPKEHRTYKPPVVVLSKISSNPPIPIQRKF</sequence>
<accession>A0AAW1IBA4</accession>
<gene>
    <name evidence="1" type="ORF">QE152_g36885</name>
</gene>
<protein>
    <recommendedName>
        <fullName evidence="3">Insulin-like domain-containing protein</fullName>
    </recommendedName>
</protein>
<comment type="caution">
    <text evidence="1">The sequence shown here is derived from an EMBL/GenBank/DDBJ whole genome shotgun (WGS) entry which is preliminary data.</text>
</comment>
<evidence type="ECO:0000313" key="1">
    <source>
        <dbReference type="EMBL" id="KAK9686870.1"/>
    </source>
</evidence>
<keyword evidence="2" id="KW-1185">Reference proteome</keyword>
<dbReference type="AlphaFoldDB" id="A0AAW1IBA4"/>
<reference evidence="1 2" key="1">
    <citation type="journal article" date="2024" name="BMC Genomics">
        <title>De novo assembly and annotation of Popillia japonica's genome with initial clues to its potential as an invasive pest.</title>
        <authorList>
            <person name="Cucini C."/>
            <person name="Boschi S."/>
            <person name="Funari R."/>
            <person name="Cardaioli E."/>
            <person name="Iannotti N."/>
            <person name="Marturano G."/>
            <person name="Paoli F."/>
            <person name="Bruttini M."/>
            <person name="Carapelli A."/>
            <person name="Frati F."/>
            <person name="Nardi F."/>
        </authorList>
    </citation>
    <scope>NUCLEOTIDE SEQUENCE [LARGE SCALE GENOMIC DNA]</scope>
    <source>
        <strain evidence="1">DMR45628</strain>
    </source>
</reference>